<dbReference type="Gene3D" id="3.30.70.1550">
    <property type="entry name" value="Archaeal tRNA CCA-adding enzyme catalytic domain"/>
    <property type="match status" value="1"/>
</dbReference>
<dbReference type="Pfam" id="PF21133">
    <property type="entry name" value="CAA_C"/>
    <property type="match status" value="1"/>
</dbReference>
<sequence length="311" mass="34917">MVRHPEQRYAEHPYLRGEFEGFRVEAVPGYAIDDPAHPISAVDRTPFHQEYLAQRQTPEMVGQVRLTKQFLRGLGILGSEARTEGFSGYLVELLILRFGTLRGLLREACRWSIPTRLDAASRDPPRLPGEVALILPDPVDPERNVASALSRAHLGLFILAAREYLARPSEAWFVPYQAPRLSREDARRRTGERGTHVAVVGLPRDRAVVDDTLYPQIFRAVRVMREALDREGFSVIGAAGTAGGPHVIIVLETAESERPALRVREGPPPGIDRVGEFLTKWEERTGELLQGPYLRPDGKLAVETRRDTRRV</sequence>
<evidence type="ECO:0000259" key="5">
    <source>
        <dbReference type="Pfam" id="PF21133"/>
    </source>
</evidence>
<name>T1A5G9_9ZZZZ</name>
<evidence type="ECO:0000313" key="6">
    <source>
        <dbReference type="EMBL" id="EQD52212.1"/>
    </source>
</evidence>
<dbReference type="NCBIfam" id="TIGR03671">
    <property type="entry name" value="cca_archaeal"/>
    <property type="match status" value="1"/>
</dbReference>
<dbReference type="PANTHER" id="PTHR39643:SF1">
    <property type="entry name" value="CCA-ADDING ENZYME"/>
    <property type="match status" value="1"/>
</dbReference>
<evidence type="ECO:0000256" key="3">
    <source>
        <dbReference type="ARBA" id="ARBA00022840"/>
    </source>
</evidence>
<dbReference type="InterPro" id="IPR008229">
    <property type="entry name" value="CCA-adding_arc"/>
</dbReference>
<dbReference type="EMBL" id="AUZZ01004711">
    <property type="protein sequence ID" value="EQD52212.1"/>
    <property type="molecule type" value="Genomic_DNA"/>
</dbReference>
<gene>
    <name evidence="6" type="ORF">B2A_06639</name>
</gene>
<reference evidence="6" key="2">
    <citation type="journal article" date="2014" name="ISME J.">
        <title>Microbial stratification in low pH oxic and suboxic macroscopic growths along an acid mine drainage.</title>
        <authorList>
            <person name="Mendez-Garcia C."/>
            <person name="Mesa V."/>
            <person name="Sprenger R.R."/>
            <person name="Richter M."/>
            <person name="Diez M.S."/>
            <person name="Solano J."/>
            <person name="Bargiela R."/>
            <person name="Golyshina O.V."/>
            <person name="Manteca A."/>
            <person name="Ramos J.L."/>
            <person name="Gallego J.R."/>
            <person name="Llorente I."/>
            <person name="Martins Dos Santos V.A."/>
            <person name="Jensen O.N."/>
            <person name="Pelaez A.I."/>
            <person name="Sanchez J."/>
            <person name="Ferrer M."/>
        </authorList>
    </citation>
    <scope>NUCLEOTIDE SEQUENCE</scope>
</reference>
<dbReference type="InterPro" id="IPR011068">
    <property type="entry name" value="NuclTrfase_I-like_C"/>
</dbReference>
<keyword evidence="2" id="KW-0547">Nucleotide-binding</keyword>
<dbReference type="InterPro" id="IPR048833">
    <property type="entry name" value="CAA_C"/>
</dbReference>
<dbReference type="GO" id="GO:0003723">
    <property type="term" value="F:RNA binding"/>
    <property type="evidence" value="ECO:0007669"/>
    <property type="project" value="InterPro"/>
</dbReference>
<dbReference type="GO" id="GO:0001680">
    <property type="term" value="P:tRNA 3'-terminal CCA addition"/>
    <property type="evidence" value="ECO:0007669"/>
    <property type="project" value="InterPro"/>
</dbReference>
<dbReference type="SUPFAM" id="SSF81301">
    <property type="entry name" value="Nucleotidyltransferase"/>
    <property type="match status" value="1"/>
</dbReference>
<dbReference type="SUPFAM" id="SSF55003">
    <property type="entry name" value="PAP/Archaeal CCA-adding enzyme, C-terminal domain"/>
    <property type="match status" value="1"/>
</dbReference>
<reference evidence="6" key="1">
    <citation type="submission" date="2013-08" db="EMBL/GenBank/DDBJ databases">
        <authorList>
            <person name="Mendez C."/>
            <person name="Richter M."/>
            <person name="Ferrer M."/>
            <person name="Sanchez J."/>
        </authorList>
    </citation>
    <scope>NUCLEOTIDE SEQUENCE</scope>
</reference>
<feature type="domain" description="tRNA nucleotidyltransferase substrate binding" evidence="4">
    <location>
        <begin position="63"/>
        <end position="173"/>
    </location>
</feature>
<keyword evidence="3" id="KW-0067">ATP-binding</keyword>
<accession>T1A5G9</accession>
<evidence type="ECO:0000256" key="1">
    <source>
        <dbReference type="ARBA" id="ARBA00022679"/>
    </source>
</evidence>
<dbReference type="PANTHER" id="PTHR39643">
    <property type="entry name" value="CCA-ADDING ENZYME"/>
    <property type="match status" value="1"/>
</dbReference>
<evidence type="ECO:0000256" key="2">
    <source>
        <dbReference type="ARBA" id="ARBA00022741"/>
    </source>
</evidence>
<dbReference type="SUPFAM" id="SSF81631">
    <property type="entry name" value="PAP/OAS1 substrate-binding domain"/>
    <property type="match status" value="1"/>
</dbReference>
<feature type="domain" description="CCA-adding enzyme C-terminal" evidence="5">
    <location>
        <begin position="193"/>
        <end position="309"/>
    </location>
</feature>
<dbReference type="AlphaFoldDB" id="T1A5G9"/>
<dbReference type="Pfam" id="PF09249">
    <property type="entry name" value="tRNA_NucTransf2"/>
    <property type="match status" value="1"/>
</dbReference>
<proteinExistence type="inferred from homology"/>
<dbReference type="Gene3D" id="3.30.70.590">
    <property type="entry name" value="Poly(A) polymerase predicted RNA binding domain"/>
    <property type="match status" value="1"/>
</dbReference>
<evidence type="ECO:0000259" key="4">
    <source>
        <dbReference type="Pfam" id="PF09249"/>
    </source>
</evidence>
<dbReference type="Gene3D" id="1.10.1410.30">
    <property type="entry name" value="CCA tRNA nucleotidyltransferase, domain 2"/>
    <property type="match status" value="1"/>
</dbReference>
<dbReference type="HAMAP" id="MF_01264">
    <property type="entry name" value="CCA_arch"/>
    <property type="match status" value="1"/>
</dbReference>
<dbReference type="GO" id="GO:0005524">
    <property type="term" value="F:ATP binding"/>
    <property type="evidence" value="ECO:0007669"/>
    <property type="project" value="UniProtKB-KW"/>
</dbReference>
<organism evidence="6">
    <name type="scientific">mine drainage metagenome</name>
    <dbReference type="NCBI Taxonomy" id="410659"/>
    <lineage>
        <taxon>unclassified sequences</taxon>
        <taxon>metagenomes</taxon>
        <taxon>ecological metagenomes</taxon>
    </lineage>
</organism>
<protein>
    <submittedName>
        <fullName evidence="6">tRNA nucleotidyltransferase, CCA-adding enzyme</fullName>
    </submittedName>
</protein>
<dbReference type="GO" id="GO:0004810">
    <property type="term" value="F:CCA tRNA nucleotidyltransferase activity"/>
    <property type="evidence" value="ECO:0007669"/>
    <property type="project" value="InterPro"/>
</dbReference>
<dbReference type="InterPro" id="IPR043519">
    <property type="entry name" value="NT_sf"/>
</dbReference>
<dbReference type="InterPro" id="IPR015329">
    <property type="entry name" value="tRNA_NucTransf2"/>
</dbReference>
<dbReference type="InterPro" id="IPR042090">
    <property type="entry name" value="CCA_tRNA_nucleotrans_2"/>
</dbReference>
<feature type="non-terminal residue" evidence="6">
    <location>
        <position position="311"/>
    </location>
</feature>
<dbReference type="Gene3D" id="3.30.460.10">
    <property type="entry name" value="Beta Polymerase, domain 2"/>
    <property type="match status" value="1"/>
</dbReference>
<keyword evidence="1 6" id="KW-0808">Transferase</keyword>
<comment type="caution">
    <text evidence="6">The sequence shown here is derived from an EMBL/GenBank/DDBJ whole genome shotgun (WGS) entry which is preliminary data.</text>
</comment>